<accession>A0ABP2R182</accession>
<dbReference type="Proteomes" id="UP000007815">
    <property type="component" value="Unassembled WGS sequence"/>
</dbReference>
<proteinExistence type="predicted"/>
<evidence type="ECO:0000313" key="2">
    <source>
        <dbReference type="EMBL" id="EJN94947.1"/>
    </source>
</evidence>
<keyword evidence="3" id="KW-1185">Reference proteome</keyword>
<keyword evidence="1" id="KW-0812">Transmembrane</keyword>
<organism evidence="2 3">
    <name type="scientific">Streptococcus ratti FA-1 = DSM 20564</name>
    <dbReference type="NCBI Taxonomy" id="699248"/>
    <lineage>
        <taxon>Bacteria</taxon>
        <taxon>Bacillati</taxon>
        <taxon>Bacillota</taxon>
        <taxon>Bacilli</taxon>
        <taxon>Lactobacillales</taxon>
        <taxon>Streptococcaceae</taxon>
        <taxon>Streptococcus</taxon>
    </lineage>
</organism>
<feature type="transmembrane region" description="Helical" evidence="1">
    <location>
        <begin position="46"/>
        <end position="68"/>
    </location>
</feature>
<reference evidence="2 3" key="1">
    <citation type="submission" date="2009-12" db="EMBL/GenBank/DDBJ databases">
        <authorList>
            <person name="Lefebure T."/>
            <person name="Cornejo O.E."/>
            <person name="Pavinski Bitar P.D."/>
            <person name="Lang P."/>
            <person name="Stanhope M.J."/>
        </authorList>
    </citation>
    <scope>NUCLEOTIDE SEQUENCE [LARGE SCALE GENOMIC DNA]</scope>
    <source>
        <strain evidence="2 3">FA-1</strain>
    </source>
</reference>
<dbReference type="EMBL" id="AJTZ01000003">
    <property type="protein sequence ID" value="EJN94947.1"/>
    <property type="molecule type" value="Genomic_DNA"/>
</dbReference>
<comment type="caution">
    <text evidence="2">The sequence shown here is derived from an EMBL/GenBank/DDBJ whole genome shotgun (WGS) entry which is preliminary data.</text>
</comment>
<keyword evidence="1" id="KW-1133">Transmembrane helix</keyword>
<evidence type="ECO:0000313" key="3">
    <source>
        <dbReference type="Proteomes" id="UP000007815"/>
    </source>
</evidence>
<gene>
    <name evidence="2" type="ORF">SRA_01147</name>
</gene>
<protein>
    <submittedName>
        <fullName evidence="2">Uncharacterized protein</fullName>
    </submittedName>
</protein>
<name>A0ABP2R182_STRRT</name>
<sequence length="75" mass="8577">MKTKKWEWDKNRDFVEIDFVVPPPHSWLGRPLSLAKQGIRTSNQPLCQTATAIYITFVSASFFSGLIYQMNSLAV</sequence>
<evidence type="ECO:0000256" key="1">
    <source>
        <dbReference type="SAM" id="Phobius"/>
    </source>
</evidence>
<keyword evidence="1" id="KW-0472">Membrane</keyword>